<feature type="domain" description="Transposable element P transposase-like RNase H" evidence="1">
    <location>
        <begin position="2"/>
        <end position="52"/>
    </location>
</feature>
<organism evidence="3 4">
    <name type="scientific">Amblyomma americanum</name>
    <name type="common">Lone star tick</name>
    <dbReference type="NCBI Taxonomy" id="6943"/>
    <lineage>
        <taxon>Eukaryota</taxon>
        <taxon>Metazoa</taxon>
        <taxon>Ecdysozoa</taxon>
        <taxon>Arthropoda</taxon>
        <taxon>Chelicerata</taxon>
        <taxon>Arachnida</taxon>
        <taxon>Acari</taxon>
        <taxon>Parasitiformes</taxon>
        <taxon>Ixodida</taxon>
        <taxon>Ixodoidea</taxon>
        <taxon>Ixodidae</taxon>
        <taxon>Amblyomminae</taxon>
        <taxon>Amblyomma</taxon>
    </lineage>
</organism>
<evidence type="ECO:0008006" key="5">
    <source>
        <dbReference type="Google" id="ProtNLM"/>
    </source>
</evidence>
<evidence type="ECO:0000313" key="3">
    <source>
        <dbReference type="EMBL" id="KAK8774651.1"/>
    </source>
</evidence>
<keyword evidence="4" id="KW-1185">Reference proteome</keyword>
<protein>
    <recommendedName>
        <fullName evidence="5">Transposable element</fullName>
    </recommendedName>
</protein>
<dbReference type="Proteomes" id="UP001321473">
    <property type="component" value="Unassembled WGS sequence"/>
</dbReference>
<reference evidence="3 4" key="1">
    <citation type="journal article" date="2023" name="Arcadia Sci">
        <title>De novo assembly of a long-read Amblyomma americanum tick genome.</title>
        <authorList>
            <person name="Chou S."/>
            <person name="Poskanzer K.E."/>
            <person name="Rollins M."/>
            <person name="Thuy-Boun P.S."/>
        </authorList>
    </citation>
    <scope>NUCLEOTIDE SEQUENCE [LARGE SCALE GENOMIC DNA]</scope>
    <source>
        <strain evidence="3">F_SG_1</strain>
        <tissue evidence="3">Salivary glands</tissue>
    </source>
</reference>
<dbReference type="InterPro" id="IPR048366">
    <property type="entry name" value="TNP-like_GBD"/>
</dbReference>
<dbReference type="EMBL" id="JARKHS020015186">
    <property type="protein sequence ID" value="KAK8774651.1"/>
    <property type="molecule type" value="Genomic_DNA"/>
</dbReference>
<dbReference type="Pfam" id="PF21787">
    <property type="entry name" value="TNP-like_RNaseH_N"/>
    <property type="match status" value="1"/>
</dbReference>
<gene>
    <name evidence="3" type="ORF">V5799_010815</name>
</gene>
<sequence>MAPGIFDEVFSALEMKVSTLQPEERYATLLVDEIQITPGLDYDNSTRRIIGASFDASKVLQIVFDIISRCEKMGLSVDCLTRTAPAQEPRGHVVCEQKLELGTKAVSKYSLPCKEVRLSYIRQVCETDEKHSLKLAPHLKLKHLSPNHYEKMNVGPACALFDHSVASAVRLLVEHGQMTKEACTTAWFLELIHQRFALMTARTPKMALSDICEQKGKDTEAFLQSPIEVVTELQIYDVGKSTSTWKPMPAGIIITTSTALKLRNLMVKQRQLKYLLLSRLGQDALENLFSTVRLKLPVPRARAFKYALRMITLAQFFRPSKRGSYQIDDAVHLAEFISSRPHDAQMPDEVEAECIELDLSPEEAESLHYFAGYMVRNVIKKNKLCETCTTALKAMEGAKGQLITLENYVEGKHSLCVLSGAVATLLQEAEAYFRGSENNLTEGTITLDSLQVSLMKKLFVELPACHNVAYKLLREILVWRLRFALRKKNEELLKTVPEKPKCGSRSAGMRAAVAKVV</sequence>
<accession>A0AAQ4EJ47</accession>
<evidence type="ECO:0000259" key="1">
    <source>
        <dbReference type="Pfam" id="PF21787"/>
    </source>
</evidence>
<name>A0AAQ4EJ47_AMBAM</name>
<comment type="caution">
    <text evidence="3">The sequence shown here is derived from an EMBL/GenBank/DDBJ whole genome shotgun (WGS) entry which is preliminary data.</text>
</comment>
<proteinExistence type="predicted"/>
<feature type="domain" description="Transposable element P transposase-like GTP-binding insertion" evidence="2">
    <location>
        <begin position="113"/>
        <end position="204"/>
    </location>
</feature>
<evidence type="ECO:0000313" key="4">
    <source>
        <dbReference type="Proteomes" id="UP001321473"/>
    </source>
</evidence>
<dbReference type="Pfam" id="PF21788">
    <property type="entry name" value="TNP-like_GBD"/>
    <property type="match status" value="1"/>
</dbReference>
<dbReference type="InterPro" id="IPR048365">
    <property type="entry name" value="TNP-like_RNaseH_N"/>
</dbReference>
<evidence type="ECO:0000259" key="2">
    <source>
        <dbReference type="Pfam" id="PF21788"/>
    </source>
</evidence>
<dbReference type="AlphaFoldDB" id="A0AAQ4EJ47"/>